<organism evidence="1 2">
    <name type="scientific">Pseudomonas phage MR4</name>
    <dbReference type="NCBI Taxonomy" id="2711171"/>
    <lineage>
        <taxon>Viruses</taxon>
        <taxon>Duplodnaviria</taxon>
        <taxon>Heunggongvirae</taxon>
        <taxon>Uroviricota</taxon>
        <taxon>Caudoviricetes</taxon>
        <taxon>Autographivirales</taxon>
        <taxon>Gajwadongvirus</taxon>
        <taxon>Gajwadongvirus MR4</taxon>
    </lineage>
</organism>
<keyword evidence="2" id="KW-1185">Reference proteome</keyword>
<name>A0A6M3TAB3_9CAUD</name>
<protein>
    <submittedName>
        <fullName evidence="1">Uncharacterized protein</fullName>
    </submittedName>
</protein>
<gene>
    <name evidence="1" type="ORF">PssvBMR4_gp21c</name>
</gene>
<evidence type="ECO:0000313" key="1">
    <source>
        <dbReference type="EMBL" id="QJD54719.1"/>
    </source>
</evidence>
<sequence length="33" mass="3472">MQIAAKAITSIKHTMSVLQPAIPIVVPNTVLAD</sequence>
<accession>A0A6M3TAB3</accession>
<dbReference type="EMBL" id="MT104467">
    <property type="protein sequence ID" value="QJD54719.1"/>
    <property type="molecule type" value="Genomic_DNA"/>
</dbReference>
<proteinExistence type="predicted"/>
<dbReference type="Proteomes" id="UP000503591">
    <property type="component" value="Genome"/>
</dbReference>
<reference evidence="1 2" key="1">
    <citation type="journal article" date="2020" name="Microb. Biotechnol.">
        <title>Phage biocontrol to combat Pseudomonas syringae pathogens causing disease in cherry.</title>
        <authorList>
            <person name="Rabiey M."/>
            <person name="Roy S.R."/>
            <person name="Holtappels D."/>
            <person name="Franceschetti L."/>
            <person name="Quilty B.J."/>
            <person name="Creeth R."/>
            <person name="Sundin G.W."/>
            <person name="Wagemans J."/>
            <person name="Lavigne R."/>
            <person name="Jackson R.W."/>
        </authorList>
    </citation>
    <scope>NUCLEOTIDE SEQUENCE [LARGE SCALE GENOMIC DNA]</scope>
</reference>
<evidence type="ECO:0000313" key="2">
    <source>
        <dbReference type="Proteomes" id="UP000503591"/>
    </source>
</evidence>